<keyword evidence="2" id="KW-1185">Reference proteome</keyword>
<proteinExistence type="predicted"/>
<protein>
    <submittedName>
        <fullName evidence="1">Uncharacterized protein</fullName>
    </submittedName>
</protein>
<dbReference type="Proteomes" id="UP000034350">
    <property type="component" value="Unassembled WGS sequence"/>
</dbReference>
<gene>
    <name evidence="1" type="ORF">AAJ76_69000530</name>
</gene>
<evidence type="ECO:0000313" key="1">
    <source>
        <dbReference type="EMBL" id="KKO74455.1"/>
    </source>
</evidence>
<evidence type="ECO:0000313" key="2">
    <source>
        <dbReference type="Proteomes" id="UP000034350"/>
    </source>
</evidence>
<dbReference type="RefSeq" id="XP_024330197.1">
    <property type="nucleotide sequence ID" value="XM_024476239.1"/>
</dbReference>
<comment type="caution">
    <text evidence="1">The sequence shown here is derived from an EMBL/GenBank/DDBJ whole genome shotgun (WGS) entry which is preliminary data.</text>
</comment>
<dbReference type="EMBL" id="JPQZ01000069">
    <property type="protein sequence ID" value="KKO74455.1"/>
    <property type="molecule type" value="Genomic_DNA"/>
</dbReference>
<dbReference type="AlphaFoldDB" id="A0A0F9WC90"/>
<organism evidence="1 2">
    <name type="scientific">Vairimorpha ceranae</name>
    <dbReference type="NCBI Taxonomy" id="40302"/>
    <lineage>
        <taxon>Eukaryota</taxon>
        <taxon>Fungi</taxon>
        <taxon>Fungi incertae sedis</taxon>
        <taxon>Microsporidia</taxon>
        <taxon>Nosematidae</taxon>
        <taxon>Vairimorpha</taxon>
    </lineage>
</organism>
<dbReference type="GeneID" id="36321191"/>
<name>A0A0F9WC90_9MICR</name>
<reference evidence="1 2" key="1">
    <citation type="journal article" date="2015" name="Environ. Microbiol.">
        <title>Genome analyses suggest the presence of polyploidy and recent human-driven expansions in eight global populations of the honeybee pathogen Nosema ceranae.</title>
        <authorList>
            <person name="Pelin A."/>
            <person name="Selman M."/>
            <person name="Aris-Brosou S."/>
            <person name="Farinelli L."/>
            <person name="Corradi N."/>
        </authorList>
    </citation>
    <scope>NUCLEOTIDE SEQUENCE [LARGE SCALE GENOMIC DNA]</scope>
    <source>
        <strain evidence="1 2">PA08 1199</strain>
    </source>
</reference>
<dbReference type="VEuPathDB" id="MicrosporidiaDB:AAJ76_69000530"/>
<sequence length="48" mass="5386">MNFKINIKTLFNIVCVLFLLLCTVPPIKVKIGATISFFVHPAILLVLE</sequence>
<accession>A0A0F9WC90</accession>